<feature type="chain" id="PRO_5002526335" description="Extracellular membrane protein CFEM domain-containing protein" evidence="2">
    <location>
        <begin position="24"/>
        <end position="306"/>
    </location>
</feature>
<feature type="signal peptide" evidence="2">
    <location>
        <begin position="1"/>
        <end position="23"/>
    </location>
</feature>
<evidence type="ECO:0000313" key="3">
    <source>
        <dbReference type="EMBL" id="KJZ75247.1"/>
    </source>
</evidence>
<sequence length="306" mass="31263">MASPRPRHAGLAGLLLLAASASSQLIVSLDRLENLSILRAPFSCRVAYGAVLIGCDGSSFSNKACSARCQQSVADVQSSVQRTCGNADPGATRLLTSALQGTLVTDLCGTRAGQNNGETPPTTTTQPPTTVTGQPTTVTQSNPQTTATSTSSSTSTTTNTPSTTLTTNTRSTTITNINPSTTVNPIIFPTTTQETTRITFVPSTTPIRSTITSLTSSTTLATSTVPFLPGTVTSIPTDPTTIPPNQPPESTSTSSSAPSRPTRIPGSGGGSPADFAPAVAASRKLDCKRALASVVVGWGLVVLLAQ</sequence>
<keyword evidence="2" id="KW-0732">Signal</keyword>
<name>A0A0F8A0D3_9HYPO</name>
<feature type="compositionally biased region" description="Low complexity" evidence="1">
    <location>
        <begin position="248"/>
        <end position="262"/>
    </location>
</feature>
<reference evidence="3 4" key="1">
    <citation type="journal article" date="2014" name="Genome Biol. Evol.">
        <title>Comparative genomics and transcriptomics analyses reveal divergent lifestyle features of nematode endoparasitic fungus Hirsutella minnesotensis.</title>
        <authorList>
            <person name="Lai Y."/>
            <person name="Liu K."/>
            <person name="Zhang X."/>
            <person name="Zhang X."/>
            <person name="Li K."/>
            <person name="Wang N."/>
            <person name="Shu C."/>
            <person name="Wu Y."/>
            <person name="Wang C."/>
            <person name="Bushley K.E."/>
            <person name="Xiang M."/>
            <person name="Liu X."/>
        </authorList>
    </citation>
    <scope>NUCLEOTIDE SEQUENCE [LARGE SCALE GENOMIC DNA]</scope>
    <source>
        <strain evidence="3 4">3608</strain>
    </source>
</reference>
<evidence type="ECO:0000256" key="1">
    <source>
        <dbReference type="SAM" id="MobiDB-lite"/>
    </source>
</evidence>
<gene>
    <name evidence="3" type="ORF">HIM_05441</name>
</gene>
<evidence type="ECO:0000313" key="4">
    <source>
        <dbReference type="Proteomes" id="UP000054481"/>
    </source>
</evidence>
<organism evidence="3 4">
    <name type="scientific">Hirsutella minnesotensis 3608</name>
    <dbReference type="NCBI Taxonomy" id="1043627"/>
    <lineage>
        <taxon>Eukaryota</taxon>
        <taxon>Fungi</taxon>
        <taxon>Dikarya</taxon>
        <taxon>Ascomycota</taxon>
        <taxon>Pezizomycotina</taxon>
        <taxon>Sordariomycetes</taxon>
        <taxon>Hypocreomycetidae</taxon>
        <taxon>Hypocreales</taxon>
        <taxon>Ophiocordycipitaceae</taxon>
        <taxon>Hirsutella</taxon>
    </lineage>
</organism>
<dbReference type="AlphaFoldDB" id="A0A0F8A0D3"/>
<accession>A0A0F8A0D3</accession>
<keyword evidence="4" id="KW-1185">Reference proteome</keyword>
<evidence type="ECO:0008006" key="5">
    <source>
        <dbReference type="Google" id="ProtNLM"/>
    </source>
</evidence>
<feature type="region of interest" description="Disordered" evidence="1">
    <location>
        <begin position="230"/>
        <end position="271"/>
    </location>
</feature>
<dbReference type="EMBL" id="KQ030519">
    <property type="protein sequence ID" value="KJZ75247.1"/>
    <property type="molecule type" value="Genomic_DNA"/>
</dbReference>
<feature type="region of interest" description="Disordered" evidence="1">
    <location>
        <begin position="110"/>
        <end position="178"/>
    </location>
</feature>
<feature type="compositionally biased region" description="Low complexity" evidence="1">
    <location>
        <begin position="119"/>
        <end position="178"/>
    </location>
</feature>
<protein>
    <recommendedName>
        <fullName evidence="5">Extracellular membrane protein CFEM domain-containing protein</fullName>
    </recommendedName>
</protein>
<feature type="compositionally biased region" description="Low complexity" evidence="1">
    <location>
        <begin position="231"/>
        <end position="240"/>
    </location>
</feature>
<dbReference type="Proteomes" id="UP000054481">
    <property type="component" value="Unassembled WGS sequence"/>
</dbReference>
<evidence type="ECO:0000256" key="2">
    <source>
        <dbReference type="SAM" id="SignalP"/>
    </source>
</evidence>
<proteinExistence type="predicted"/>